<proteinExistence type="predicted"/>
<dbReference type="EMBL" id="DUFJ01000100">
    <property type="protein sequence ID" value="HIH33497.1"/>
    <property type="molecule type" value="Genomic_DNA"/>
</dbReference>
<dbReference type="Proteomes" id="UP000527315">
    <property type="component" value="Unassembled WGS sequence"/>
</dbReference>
<reference evidence="3" key="1">
    <citation type="journal article" date="2020" name="bioRxiv">
        <title>A rank-normalized archaeal taxonomy based on genome phylogeny resolves widespread incomplete and uneven classifications.</title>
        <authorList>
            <person name="Rinke C."/>
            <person name="Chuvochina M."/>
            <person name="Mussig A.J."/>
            <person name="Chaumeil P.-A."/>
            <person name="Waite D.W."/>
            <person name="Whitman W.B."/>
            <person name="Parks D.H."/>
            <person name="Hugenholtz P."/>
        </authorList>
    </citation>
    <scope>NUCLEOTIDE SEQUENCE [LARGE SCALE GENOMIC DNA]</scope>
</reference>
<feature type="transmembrane region" description="Helical" evidence="1">
    <location>
        <begin position="63"/>
        <end position="84"/>
    </location>
</feature>
<feature type="transmembrane region" description="Helical" evidence="1">
    <location>
        <begin position="185"/>
        <end position="209"/>
    </location>
</feature>
<feature type="transmembrane region" description="Helical" evidence="1">
    <location>
        <begin position="122"/>
        <end position="140"/>
    </location>
</feature>
<evidence type="ECO:0000256" key="1">
    <source>
        <dbReference type="SAM" id="Phobius"/>
    </source>
</evidence>
<organism evidence="2 3">
    <name type="scientific">Candidatus Iainarchaeum sp</name>
    <dbReference type="NCBI Taxonomy" id="3101447"/>
    <lineage>
        <taxon>Archaea</taxon>
        <taxon>Candidatus Iainarchaeota</taxon>
        <taxon>Candidatus Iainarchaeia</taxon>
        <taxon>Candidatus Iainarchaeales</taxon>
        <taxon>Candidatus Iainarchaeaceae</taxon>
        <taxon>Candidatus Iainarchaeum</taxon>
    </lineage>
</organism>
<feature type="transmembrane region" description="Helical" evidence="1">
    <location>
        <begin position="152"/>
        <end position="173"/>
    </location>
</feature>
<sequence length="249" mass="27743">AIALLVAFLVIYPFFTKRKVKFDFKFGLAVLGFIILGSSARLIDDLHLTERSCNPLDWNFYLITPGIYIAIGVFAIVALIAAILVEKKFKKDKIKVFGIIGYLAALPFLAFAFLNFKEWPGFAMVLLFALLFTGIVWLAFRLFGKKLLQDRLNMLAFFGQVLDGSATFTALQFFNCGEQHVVSGIITSISPLLFPLVKILVMLLILYYVDSEIKNENLRGFVKVLILILGFAPGIRDALTIGVGTCGLR</sequence>
<feature type="non-terminal residue" evidence="2">
    <location>
        <position position="1"/>
    </location>
</feature>
<dbReference type="AlphaFoldDB" id="A0A7J4KYU3"/>
<gene>
    <name evidence="2" type="ORF">HA227_04580</name>
</gene>
<feature type="transmembrane region" description="Helical" evidence="1">
    <location>
        <begin position="221"/>
        <end position="243"/>
    </location>
</feature>
<keyword evidence="1" id="KW-0472">Membrane</keyword>
<name>A0A7J4KYU3_9ARCH</name>
<feature type="transmembrane region" description="Helical" evidence="1">
    <location>
        <begin position="26"/>
        <end position="43"/>
    </location>
</feature>
<accession>A0A7J4KYU3</accession>
<keyword evidence="1" id="KW-0812">Transmembrane</keyword>
<evidence type="ECO:0000313" key="3">
    <source>
        <dbReference type="Proteomes" id="UP000527315"/>
    </source>
</evidence>
<dbReference type="PANTHER" id="PTHR40700:SF1">
    <property type="entry name" value="DUF63 DOMAIN-CONTAINING PROTEIN"/>
    <property type="match status" value="1"/>
</dbReference>
<dbReference type="InterPro" id="IPR002749">
    <property type="entry name" value="DUF63"/>
</dbReference>
<keyword evidence="1" id="KW-1133">Transmembrane helix</keyword>
<comment type="caution">
    <text evidence="2">The sequence shown here is derived from an EMBL/GenBank/DDBJ whole genome shotgun (WGS) entry which is preliminary data.</text>
</comment>
<protein>
    <submittedName>
        <fullName evidence="2">DUF63 family protein</fullName>
    </submittedName>
</protein>
<evidence type="ECO:0000313" key="2">
    <source>
        <dbReference type="EMBL" id="HIH33497.1"/>
    </source>
</evidence>
<feature type="transmembrane region" description="Helical" evidence="1">
    <location>
        <begin position="96"/>
        <end position="116"/>
    </location>
</feature>
<dbReference type="PANTHER" id="PTHR40700">
    <property type="entry name" value="HYPOTHETICAL MEMBRANE PROTEIN, CONSERVED, DUF63 FAMILY"/>
    <property type="match status" value="1"/>
</dbReference>
<dbReference type="Pfam" id="PF01889">
    <property type="entry name" value="DUF63"/>
    <property type="match status" value="1"/>
</dbReference>